<dbReference type="AlphaFoldDB" id="A0A0H5QAV3"/>
<organism evidence="1 2">
    <name type="scientific">Neisseria meningitidis serogroup B</name>
    <dbReference type="NCBI Taxonomy" id="491"/>
    <lineage>
        <taxon>Bacteria</taxon>
        <taxon>Pseudomonadati</taxon>
        <taxon>Pseudomonadota</taxon>
        <taxon>Betaproteobacteria</taxon>
        <taxon>Neisseriales</taxon>
        <taxon>Neisseriaceae</taxon>
        <taxon>Neisseria</taxon>
    </lineage>
</organism>
<reference evidence="1 2" key="1">
    <citation type="submission" date="2014-11" db="EMBL/GenBank/DDBJ databases">
        <authorList>
            <person name="Diene M.Seydina."/>
        </authorList>
    </citation>
    <scope>NUCLEOTIDE SEQUENCE [LARGE SCALE GENOMIC DNA]</scope>
    <source>
        <strain evidence="1 2">Neisseria meningitidis CHUV</strain>
    </source>
</reference>
<accession>A0A0H5QAV3</accession>
<evidence type="ECO:0008006" key="3">
    <source>
        <dbReference type="Google" id="ProtNLM"/>
    </source>
</evidence>
<evidence type="ECO:0000313" key="2">
    <source>
        <dbReference type="Proteomes" id="UP000182715"/>
    </source>
</evidence>
<name>A0A0H5QAV3_NEIMI</name>
<dbReference type="EMBL" id="CVTF01000105">
    <property type="protein sequence ID" value="CRY98525.1"/>
    <property type="molecule type" value="Genomic_DNA"/>
</dbReference>
<sequence>MINSVLQPKNNHLASFPRRRESISEFGQSLFKSDELSFINGFPPARE</sequence>
<protein>
    <recommendedName>
        <fullName evidence="3">PilS cassette</fullName>
    </recommendedName>
</protein>
<dbReference type="Proteomes" id="UP000182715">
    <property type="component" value="Unassembled WGS sequence"/>
</dbReference>
<evidence type="ECO:0000313" key="1">
    <source>
        <dbReference type="EMBL" id="CRY98525.1"/>
    </source>
</evidence>
<proteinExistence type="predicted"/>